<comment type="caution">
    <text evidence="10">The sequence shown here is derived from an EMBL/GenBank/DDBJ whole genome shotgun (WGS) entry which is preliminary data.</text>
</comment>
<reference evidence="10 11" key="1">
    <citation type="journal article" date="2018" name="Sci. Rep.">
        <title>Raphidocelis subcapitata (=Pseudokirchneriella subcapitata) provides an insight into genome evolution and environmental adaptations in the Sphaeropleales.</title>
        <authorList>
            <person name="Suzuki S."/>
            <person name="Yamaguchi H."/>
            <person name="Nakajima N."/>
            <person name="Kawachi M."/>
        </authorList>
    </citation>
    <scope>NUCLEOTIDE SEQUENCE [LARGE SCALE GENOMIC DNA]</scope>
    <source>
        <strain evidence="10 11">NIES-35</strain>
    </source>
</reference>
<dbReference type="InterPro" id="IPR004667">
    <property type="entry name" value="ADP_ATP_car_bac_type"/>
</dbReference>
<organism evidence="10 11">
    <name type="scientific">Raphidocelis subcapitata</name>
    <dbReference type="NCBI Taxonomy" id="307507"/>
    <lineage>
        <taxon>Eukaryota</taxon>
        <taxon>Viridiplantae</taxon>
        <taxon>Chlorophyta</taxon>
        <taxon>core chlorophytes</taxon>
        <taxon>Chlorophyceae</taxon>
        <taxon>CS clade</taxon>
        <taxon>Sphaeropleales</taxon>
        <taxon>Selenastraceae</taxon>
        <taxon>Raphidocelis</taxon>
    </lineage>
</organism>
<keyword evidence="6 9" id="KW-0067">ATP-binding</keyword>
<evidence type="ECO:0000256" key="6">
    <source>
        <dbReference type="ARBA" id="ARBA00022840"/>
    </source>
</evidence>
<dbReference type="Proteomes" id="UP000247498">
    <property type="component" value="Unassembled WGS sequence"/>
</dbReference>
<proteinExistence type="inferred from homology"/>
<feature type="transmembrane region" description="Helical" evidence="9">
    <location>
        <begin position="160"/>
        <end position="180"/>
    </location>
</feature>
<dbReference type="FunCoup" id="A0A2V0PD68">
    <property type="interactions" value="343"/>
</dbReference>
<keyword evidence="3 9" id="KW-0813">Transport</keyword>
<feature type="transmembrane region" description="Helical" evidence="9">
    <location>
        <begin position="217"/>
        <end position="238"/>
    </location>
</feature>
<evidence type="ECO:0000256" key="2">
    <source>
        <dbReference type="ARBA" id="ARBA00007127"/>
    </source>
</evidence>
<evidence type="ECO:0000256" key="5">
    <source>
        <dbReference type="ARBA" id="ARBA00022741"/>
    </source>
</evidence>
<gene>
    <name evidence="10" type="ORF">Rsub_10211</name>
</gene>
<dbReference type="NCBIfam" id="TIGR00769">
    <property type="entry name" value="AAA"/>
    <property type="match status" value="1"/>
</dbReference>
<feature type="transmembrane region" description="Helical" evidence="9">
    <location>
        <begin position="289"/>
        <end position="311"/>
    </location>
</feature>
<feature type="transmembrane region" description="Helical" evidence="9">
    <location>
        <begin position="419"/>
        <end position="444"/>
    </location>
</feature>
<dbReference type="Pfam" id="PF03219">
    <property type="entry name" value="TLC"/>
    <property type="match status" value="1"/>
</dbReference>
<accession>A0A2V0PD68</accession>
<dbReference type="InParanoid" id="A0A2V0PD68"/>
<comment type="similarity">
    <text evidence="2 9">Belongs to the ADP/ATP translocase tlc family.</text>
</comment>
<evidence type="ECO:0000313" key="11">
    <source>
        <dbReference type="Proteomes" id="UP000247498"/>
    </source>
</evidence>
<keyword evidence="9" id="KW-0150">Chloroplast</keyword>
<keyword evidence="7 9" id="KW-1133">Transmembrane helix</keyword>
<evidence type="ECO:0000256" key="8">
    <source>
        <dbReference type="ARBA" id="ARBA00023136"/>
    </source>
</evidence>
<name>A0A2V0PD68_9CHLO</name>
<feature type="transmembrane region" description="Helical" evidence="9">
    <location>
        <begin position="250"/>
        <end position="269"/>
    </location>
</feature>
<evidence type="ECO:0000313" key="10">
    <source>
        <dbReference type="EMBL" id="GBF97786.1"/>
    </source>
</evidence>
<sequence>MASMIAQRAVGVAPRPAVRAVPRAIPALKAMPLRPAGKQLQPASLIASSRPFLGEKEPARRETVAQAASGGDATPEPAKKLFMGFDAFTWSKIAALGAMFFCILFNYTILRDTKDVLVVTAPGSGAEIIPFLKTWVNLPMAIGFTVLYAQLANTLSTEALFYTCIIPFIIFFGAFAFVIYPLRDTIHPTAFCENLLETAGPRFAGPIAILRNWSYCLFYVMAELWGSVVVSVLFWGFANQITTVDEASQFYPLFGLGANVALIFSGRAVKMFSQMRADLPPDVDGWGLSLKGLMGMVVIGGFLISGIYFWLNRVVVPKIAEKREAKKKKKGPKMSVGESFAFLAASPYIRDMAMLVGAVPARGPLFSRRINLVEVTWKSKIKAQFPNPNDYSSFMGDFSTATGAVTFTMMILSRYIFRYFGWGVAALITPTVLLITGIMFFSLVLFSDSVAPTLKALGLTPLMAAVLVGAAQNVFSKSAKYSLFDPCKEMAYIPLEEEIRTKGKAAIDVICNPLGKSGGALIQQFMIIGFGSLAASTPYLGAILLIIVLGWIGAARSLNVQFQALQKENDATSSKE</sequence>
<dbReference type="GO" id="GO:0005524">
    <property type="term" value="F:ATP binding"/>
    <property type="evidence" value="ECO:0007669"/>
    <property type="project" value="UniProtKB-KW"/>
</dbReference>
<keyword evidence="4 9" id="KW-0812">Transmembrane</keyword>
<evidence type="ECO:0000256" key="4">
    <source>
        <dbReference type="ARBA" id="ARBA00022692"/>
    </source>
</evidence>
<feature type="transmembrane region" description="Helical" evidence="9">
    <location>
        <begin position="128"/>
        <end position="148"/>
    </location>
</feature>
<keyword evidence="5 9" id="KW-0547">Nucleotide-binding</keyword>
<comment type="subcellular location">
    <subcellularLocation>
        <location evidence="1">Membrane</location>
        <topology evidence="1">Multi-pass membrane protein</topology>
    </subcellularLocation>
    <subcellularLocation>
        <location evidence="9">Plastid</location>
        <location evidence="9">Chloroplast membrane</location>
        <topology evidence="9">Multi-pass membrane protein</topology>
    </subcellularLocation>
</comment>
<feature type="transmembrane region" description="Helical" evidence="9">
    <location>
        <begin position="456"/>
        <end position="475"/>
    </location>
</feature>
<keyword evidence="8 9" id="KW-0472">Membrane</keyword>
<dbReference type="AlphaFoldDB" id="A0A2V0PD68"/>
<feature type="transmembrane region" description="Helical" evidence="9">
    <location>
        <begin position="89"/>
        <end position="108"/>
    </location>
</feature>
<dbReference type="EMBL" id="BDRX01000107">
    <property type="protein sequence ID" value="GBF97786.1"/>
    <property type="molecule type" value="Genomic_DNA"/>
</dbReference>
<dbReference type="OrthoDB" id="2190844at2759"/>
<dbReference type="STRING" id="307507.A0A2V0PD68"/>
<dbReference type="PANTHER" id="PTHR31187">
    <property type="match status" value="1"/>
</dbReference>
<keyword evidence="11" id="KW-1185">Reference proteome</keyword>
<dbReference type="GO" id="GO:0031969">
    <property type="term" value="C:chloroplast membrane"/>
    <property type="evidence" value="ECO:0007669"/>
    <property type="project" value="UniProtKB-SubCell"/>
</dbReference>
<evidence type="ECO:0000256" key="1">
    <source>
        <dbReference type="ARBA" id="ARBA00004141"/>
    </source>
</evidence>
<evidence type="ECO:0000256" key="7">
    <source>
        <dbReference type="ARBA" id="ARBA00022989"/>
    </source>
</evidence>
<dbReference type="GO" id="GO:0005471">
    <property type="term" value="F:ATP:ADP antiporter activity"/>
    <property type="evidence" value="ECO:0007669"/>
    <property type="project" value="InterPro"/>
</dbReference>
<evidence type="ECO:0000256" key="3">
    <source>
        <dbReference type="ARBA" id="ARBA00022448"/>
    </source>
</evidence>
<evidence type="ECO:0000256" key="9">
    <source>
        <dbReference type="RuleBase" id="RU363121"/>
    </source>
</evidence>
<feature type="transmembrane region" description="Helical" evidence="9">
    <location>
        <begin position="525"/>
        <end position="552"/>
    </location>
</feature>
<keyword evidence="9" id="KW-0934">Plastid</keyword>
<dbReference type="PANTHER" id="PTHR31187:SF1">
    <property type="entry name" value="ADP,ATP CARRIER PROTEIN 1"/>
    <property type="match status" value="1"/>
</dbReference>
<protein>
    <recommendedName>
        <fullName evidence="9">ADP,ATP carrier protein</fullName>
    </recommendedName>
</protein>